<dbReference type="GO" id="GO:0003677">
    <property type="term" value="F:DNA binding"/>
    <property type="evidence" value="ECO:0007669"/>
    <property type="project" value="UniProtKB-UniRule"/>
</dbReference>
<evidence type="ECO:0000256" key="5">
    <source>
        <dbReference type="ARBA" id="ARBA00023172"/>
    </source>
</evidence>
<comment type="caution">
    <text evidence="7">The sequence shown here is derived from an EMBL/GenBank/DDBJ whole genome shotgun (WGS) entry which is preliminary data.</text>
</comment>
<keyword evidence="8" id="KW-1185">Reference proteome</keyword>
<dbReference type="STRING" id="1195236.CTER_3873"/>
<dbReference type="AlphaFoldDB" id="S0FMQ9"/>
<dbReference type="Proteomes" id="UP000014155">
    <property type="component" value="Unassembled WGS sequence"/>
</dbReference>
<evidence type="ECO:0000256" key="6">
    <source>
        <dbReference type="RuleBase" id="RU365089"/>
    </source>
</evidence>
<dbReference type="eggNOG" id="COG3328">
    <property type="taxonomic scope" value="Bacteria"/>
</dbReference>
<proteinExistence type="inferred from homology"/>
<evidence type="ECO:0000256" key="3">
    <source>
        <dbReference type="ARBA" id="ARBA00022578"/>
    </source>
</evidence>
<keyword evidence="4 6" id="KW-0238">DNA-binding</keyword>
<evidence type="ECO:0000256" key="2">
    <source>
        <dbReference type="ARBA" id="ARBA00010961"/>
    </source>
</evidence>
<dbReference type="PATRIC" id="fig|1195236.3.peg.4083"/>
<dbReference type="Pfam" id="PF00872">
    <property type="entry name" value="Transposase_mut"/>
    <property type="match status" value="1"/>
</dbReference>
<gene>
    <name evidence="7" type="ORF">CTER_3873</name>
</gene>
<dbReference type="EMBL" id="AORV01000055">
    <property type="protein sequence ID" value="EMS70389.1"/>
    <property type="molecule type" value="Genomic_DNA"/>
</dbReference>
<keyword evidence="3 6" id="KW-0815">Transposition</keyword>
<dbReference type="PANTHER" id="PTHR33217:SF7">
    <property type="entry name" value="TRANSPOSASE FOR INSERTION SEQUENCE ELEMENT IS1081"/>
    <property type="match status" value="1"/>
</dbReference>
<dbReference type="GO" id="GO:0004803">
    <property type="term" value="F:transposase activity"/>
    <property type="evidence" value="ECO:0007669"/>
    <property type="project" value="UniProtKB-UniRule"/>
</dbReference>
<evidence type="ECO:0000256" key="4">
    <source>
        <dbReference type="ARBA" id="ARBA00023125"/>
    </source>
</evidence>
<dbReference type="GO" id="GO:0006313">
    <property type="term" value="P:DNA transposition"/>
    <property type="evidence" value="ECO:0007669"/>
    <property type="project" value="UniProtKB-UniRule"/>
</dbReference>
<evidence type="ECO:0000256" key="1">
    <source>
        <dbReference type="ARBA" id="ARBA00002190"/>
    </source>
</evidence>
<keyword evidence="5 6" id="KW-0233">DNA recombination</keyword>
<comment type="function">
    <text evidence="1 6">Required for the transposition of the insertion element.</text>
</comment>
<evidence type="ECO:0000313" key="8">
    <source>
        <dbReference type="Proteomes" id="UP000014155"/>
    </source>
</evidence>
<dbReference type="PANTHER" id="PTHR33217">
    <property type="entry name" value="TRANSPOSASE FOR INSERTION SEQUENCE ELEMENT IS1081"/>
    <property type="match status" value="1"/>
</dbReference>
<name>S0FMQ9_RUMCE</name>
<sequence>MTHNSYSYIYVDGIYLKRNWGGEYENVAILIAIGVNEDRYHEVIGAMEGMIEDKVSWIEFFKWLKSRGLSGIKLVIGNKCLGMLESLGKVYSEAKYQRYVVHFYRNIFYVVPRSKMKEVAKMMKAIHSQESKKAAREKVKVIIEELKQMKLKEAVDKLEKGIEETLTYTAFLYER</sequence>
<comment type="similarity">
    <text evidence="2 6">Belongs to the transposase mutator family.</text>
</comment>
<reference evidence="7 8" key="1">
    <citation type="journal article" date="2013" name="Genome Announc.">
        <title>Draft Genome Sequence of the Cellulolytic, Mesophilic, Anaerobic Bacterium Clostridium termitidis Strain CT1112 (DSM 5398).</title>
        <authorList>
            <person name="Lal S."/>
            <person name="Ramachandran U."/>
            <person name="Zhang X."/>
            <person name="Munir R."/>
            <person name="Sparling R."/>
            <person name="Levin D.B."/>
        </authorList>
    </citation>
    <scope>NUCLEOTIDE SEQUENCE [LARGE SCALE GENOMIC DNA]</scope>
    <source>
        <strain evidence="7 8">CT1112</strain>
    </source>
</reference>
<organism evidence="7 8">
    <name type="scientific">Ruminiclostridium cellobioparum subsp. termitidis CT1112</name>
    <dbReference type="NCBI Taxonomy" id="1195236"/>
    <lineage>
        <taxon>Bacteria</taxon>
        <taxon>Bacillati</taxon>
        <taxon>Bacillota</taxon>
        <taxon>Clostridia</taxon>
        <taxon>Eubacteriales</taxon>
        <taxon>Oscillospiraceae</taxon>
        <taxon>Ruminiclostridium</taxon>
    </lineage>
</organism>
<keyword evidence="6" id="KW-0814">Transposable element</keyword>
<evidence type="ECO:0000313" key="7">
    <source>
        <dbReference type="EMBL" id="EMS70389.1"/>
    </source>
</evidence>
<accession>S0FMQ9</accession>
<dbReference type="InterPro" id="IPR001207">
    <property type="entry name" value="Transposase_mutator"/>
</dbReference>
<protein>
    <recommendedName>
        <fullName evidence="6">Mutator family transposase</fullName>
    </recommendedName>
</protein>